<evidence type="ECO:0000256" key="3">
    <source>
        <dbReference type="ARBA" id="ARBA00007572"/>
    </source>
</evidence>
<dbReference type="PROSITE" id="PS50172">
    <property type="entry name" value="BRCT"/>
    <property type="match status" value="2"/>
</dbReference>
<dbReference type="GO" id="GO:0003677">
    <property type="term" value="F:DNA binding"/>
    <property type="evidence" value="ECO:0007669"/>
    <property type="project" value="InterPro"/>
</dbReference>
<dbReference type="Pfam" id="PF04675">
    <property type="entry name" value="DNA_ligase_A_N"/>
    <property type="match status" value="1"/>
</dbReference>
<evidence type="ECO:0000256" key="14">
    <source>
        <dbReference type="ARBA" id="ARBA00034003"/>
    </source>
</evidence>
<dbReference type="PANTHER" id="PTHR45997">
    <property type="entry name" value="DNA LIGASE 4"/>
    <property type="match status" value="1"/>
</dbReference>
<evidence type="ECO:0000256" key="15">
    <source>
        <dbReference type="RuleBase" id="RU000617"/>
    </source>
</evidence>
<dbReference type="GO" id="GO:0003910">
    <property type="term" value="F:DNA ligase (ATP) activity"/>
    <property type="evidence" value="ECO:0007669"/>
    <property type="project" value="UniProtKB-EC"/>
</dbReference>
<dbReference type="InterPro" id="IPR036420">
    <property type="entry name" value="BRCT_dom_sf"/>
</dbReference>
<evidence type="ECO:0000256" key="17">
    <source>
        <dbReference type="SAM" id="MobiDB-lite"/>
    </source>
</evidence>
<dbReference type="SUPFAM" id="SSF56091">
    <property type="entry name" value="DNA ligase/mRNA capping enzyme, catalytic domain"/>
    <property type="match status" value="1"/>
</dbReference>
<dbReference type="EMBL" id="HE806322">
    <property type="protein sequence ID" value="CCH62051.1"/>
    <property type="molecule type" value="Genomic_DNA"/>
</dbReference>
<evidence type="ECO:0000256" key="6">
    <source>
        <dbReference type="ARBA" id="ARBA00022737"/>
    </source>
</evidence>
<dbReference type="RefSeq" id="XP_004181570.1">
    <property type="nucleotide sequence ID" value="XM_004181522.1"/>
</dbReference>
<feature type="domain" description="BRCT" evidence="19">
    <location>
        <begin position="706"/>
        <end position="805"/>
    </location>
</feature>
<dbReference type="Gene3D" id="3.30.470.30">
    <property type="entry name" value="DNA ligase/mRNA capping enzyme"/>
    <property type="match status" value="1"/>
</dbReference>
<dbReference type="Proteomes" id="UP000002866">
    <property type="component" value="Chromosome 7"/>
</dbReference>
<comment type="subcellular location">
    <subcellularLocation>
        <location evidence="2">Nucleus</location>
    </subcellularLocation>
</comment>
<accession>I2H6P9</accession>
<dbReference type="InterPro" id="IPR012340">
    <property type="entry name" value="NA-bd_OB-fold"/>
</dbReference>
<dbReference type="PROSITE" id="PS50160">
    <property type="entry name" value="DNA_LIGASE_A3"/>
    <property type="match status" value="1"/>
</dbReference>
<evidence type="ECO:0000259" key="19">
    <source>
        <dbReference type="PROSITE" id="PS50172"/>
    </source>
</evidence>
<evidence type="ECO:0000256" key="4">
    <source>
        <dbReference type="ARBA" id="ARBA00022598"/>
    </source>
</evidence>
<dbReference type="Gene3D" id="3.40.50.10190">
    <property type="entry name" value="BRCT domain"/>
    <property type="match status" value="1"/>
</dbReference>
<evidence type="ECO:0000256" key="8">
    <source>
        <dbReference type="ARBA" id="ARBA00022763"/>
    </source>
</evidence>
<proteinExistence type="inferred from homology"/>
<keyword evidence="21" id="KW-1185">Reference proteome</keyword>
<protein>
    <recommendedName>
        <fullName evidence="15">DNA ligase</fullName>
        <ecNumber evidence="15">6.5.1.1</ecNumber>
    </recommendedName>
</protein>
<keyword evidence="8 15" id="KW-0227">DNA damage</keyword>
<evidence type="ECO:0000256" key="1">
    <source>
        <dbReference type="ARBA" id="ARBA00001946"/>
    </source>
</evidence>
<dbReference type="FunCoup" id="I2H6P9">
    <property type="interactions" value="613"/>
</dbReference>
<evidence type="ECO:0000313" key="20">
    <source>
        <dbReference type="EMBL" id="CCH62051.1"/>
    </source>
</evidence>
<dbReference type="eggNOG" id="KOG0966">
    <property type="taxonomic scope" value="Eukaryota"/>
</dbReference>
<evidence type="ECO:0000256" key="16">
    <source>
        <dbReference type="RuleBase" id="RU004196"/>
    </source>
</evidence>
<keyword evidence="12 15" id="KW-0234">DNA repair</keyword>
<comment type="catalytic activity">
    <reaction evidence="14 15">
        <text>ATP + (deoxyribonucleotide)n-3'-hydroxyl + 5'-phospho-(deoxyribonucleotide)m = (deoxyribonucleotide)n+m + AMP + diphosphate.</text>
        <dbReference type="EC" id="6.5.1.1"/>
    </reaction>
</comment>
<feature type="region of interest" description="Disordered" evidence="17">
    <location>
        <begin position="1"/>
        <end position="25"/>
    </location>
</feature>
<dbReference type="InterPro" id="IPR012310">
    <property type="entry name" value="DNA_ligase_ATP-dep_cent"/>
</dbReference>
<evidence type="ECO:0000256" key="10">
    <source>
        <dbReference type="ARBA" id="ARBA00022842"/>
    </source>
</evidence>
<dbReference type="InterPro" id="IPR012308">
    <property type="entry name" value="DNA_ligase_ATP-dep_N"/>
</dbReference>
<sequence>MNSSNEVIIPVSTTTKESPATTPKNFAPSPDFKWLCDELFVKIDKIREQIKNKTANTISNKPISTRYFDTITHFIKLWRTTIGDDIFPALRLILPYRDRRVYNIKDLTLIRAICSYLKLPKNSVVERRLIRWKYKADRYETLATFCIHEISKRKNEPQVTQVERISIDKLNEILDDLVVNRQNWNNKKRSNLLQVETFKFCLENMTFIELKYFFDIIVKNKILGSLENMFLKIWHPDSKEYLSVVSDLRTLSNKLWNPSIKINNSDLSIKVGYIFAPQLAKRLMLSYDTISNRLNNDFFIEEKMDGERIQLHYMNYGETVKFFSRHGTDYTYLYGNDKSAGTIAKFLRLHKNVKECVLDGEMVTFDSTSKKVLPFGLVKSSASSQLNKKDIDNDSFHPLFMVFDILYLNGSSLIDLPLFKRKEFLNTVLTPYKDYVEILSSIRCTDSIQIKKGLDAAISVGSEGIVLKQYISKYIPNARHNNWIKVKPEYLEEFGENMDLIVIGRDSGKKDCLICGILVTEEKQELSENMKRESEIEIISDSGDDDLDTKPSQGIKKVISFCTIANGLSQNELKEINRITRGAWKNYNNETPPIDVLEFGTKKPVEWIYPQDSVVLEIKARSLDRTDQTQYKYATGCTLYGGYCRQIRQDKDWTSCYTLHDLTYNEIKRHEKKNKNKQTLIRSYSRKKSKIISPAGMLPNGTDLRLISDLFHGLYFYIISDYIPDSDAQRIDREDICSLIIKNGGRVIYNVIAKTYTISKLRILSSKSTIECTDLVRRGYDVINLSWLFDCLQAGVILPLEPAHCLFVSNELLAIATDRIDKFGDSYEATLIDSKLLKLLDSNINKVNRSNSNLLLINKDEGVDSIPIFLFTNRKFFLIKEDILLGDRDTLIFQIKLYGGSLVTKLEDCNIIVGVCGSQLVNKKLGDLRCKLVKQYVDANFPQPIPRAVNVSWITESIKAGYQLSPEDYPIL</sequence>
<keyword evidence="5" id="KW-0479">Metal-binding</keyword>
<dbReference type="Pfam" id="PF01068">
    <property type="entry name" value="DNA_ligase_A_M"/>
    <property type="match status" value="1"/>
</dbReference>
<keyword evidence="6" id="KW-0677">Repeat</keyword>
<dbReference type="GeneID" id="14497183"/>
<evidence type="ECO:0000256" key="12">
    <source>
        <dbReference type="ARBA" id="ARBA00023204"/>
    </source>
</evidence>
<dbReference type="CDD" id="cd07903">
    <property type="entry name" value="Adenylation_DNA_ligase_IV"/>
    <property type="match status" value="1"/>
</dbReference>
<evidence type="ECO:0000256" key="13">
    <source>
        <dbReference type="ARBA" id="ARBA00023242"/>
    </source>
</evidence>
<comment type="cofactor">
    <cofactor evidence="1">
        <name>Mg(2+)</name>
        <dbReference type="ChEBI" id="CHEBI:18420"/>
    </cofactor>
</comment>
<keyword evidence="7 15" id="KW-0547">Nucleotide-binding</keyword>
<dbReference type="EC" id="6.5.1.1" evidence="15"/>
<dbReference type="InParanoid" id="I2H6P9"/>
<dbReference type="GO" id="GO:0032807">
    <property type="term" value="C:DNA ligase IV complex"/>
    <property type="evidence" value="ECO:0007669"/>
    <property type="project" value="EnsemblFungi"/>
</dbReference>
<dbReference type="KEGG" id="tbl:TBLA_0G01040"/>
<name>I2H6P9_HENB6</name>
<organism evidence="20 21">
    <name type="scientific">Henningerozyma blattae (strain ATCC 34711 / CBS 6284 / DSM 70876 / NBRC 10599 / NRRL Y-10934 / UCD 77-7)</name>
    <name type="common">Yeast</name>
    <name type="synonym">Tetrapisispora blattae</name>
    <dbReference type="NCBI Taxonomy" id="1071380"/>
    <lineage>
        <taxon>Eukaryota</taxon>
        <taxon>Fungi</taxon>
        <taxon>Dikarya</taxon>
        <taxon>Ascomycota</taxon>
        <taxon>Saccharomycotina</taxon>
        <taxon>Saccharomycetes</taxon>
        <taxon>Saccharomycetales</taxon>
        <taxon>Saccharomycetaceae</taxon>
        <taxon>Henningerozyma</taxon>
    </lineage>
</organism>
<evidence type="ECO:0000256" key="11">
    <source>
        <dbReference type="ARBA" id="ARBA00023172"/>
    </source>
</evidence>
<dbReference type="PROSITE" id="PS00333">
    <property type="entry name" value="DNA_LIGASE_A2"/>
    <property type="match status" value="1"/>
</dbReference>
<comment type="similarity">
    <text evidence="3 16">Belongs to the ATP-dependent DNA ligase family.</text>
</comment>
<dbReference type="InterPro" id="IPR029710">
    <property type="entry name" value="LIG4"/>
</dbReference>
<dbReference type="HOGENOM" id="CLU_004844_1_1_1"/>
<dbReference type="NCBIfam" id="TIGR00574">
    <property type="entry name" value="dnl1"/>
    <property type="match status" value="1"/>
</dbReference>
<dbReference type="STRING" id="1071380.I2H6P9"/>
<evidence type="ECO:0000256" key="9">
    <source>
        <dbReference type="ARBA" id="ARBA00022840"/>
    </source>
</evidence>
<evidence type="ECO:0000313" key="21">
    <source>
        <dbReference type="Proteomes" id="UP000002866"/>
    </source>
</evidence>
<evidence type="ECO:0000259" key="18">
    <source>
        <dbReference type="PROSITE" id="PS50160"/>
    </source>
</evidence>
<dbReference type="PROSITE" id="PS00697">
    <property type="entry name" value="DNA_LIGASE_A1"/>
    <property type="match status" value="1"/>
</dbReference>
<dbReference type="InterPro" id="IPR036599">
    <property type="entry name" value="DNA_ligase_N_sf"/>
</dbReference>
<keyword evidence="10" id="KW-0460">Magnesium</keyword>
<dbReference type="OMA" id="IMLQHRT"/>
<reference evidence="20 21" key="1">
    <citation type="journal article" date="2011" name="Proc. Natl. Acad. Sci. U.S.A.">
        <title>Evolutionary erosion of yeast sex chromosomes by mating-type switching accidents.</title>
        <authorList>
            <person name="Gordon J.L."/>
            <person name="Armisen D."/>
            <person name="Proux-Wera E."/>
            <person name="Oheigeartaigh S.S."/>
            <person name="Byrne K.P."/>
            <person name="Wolfe K.H."/>
        </authorList>
    </citation>
    <scope>NUCLEOTIDE SEQUENCE [LARGE SCALE GENOMIC DNA]</scope>
    <source>
        <strain evidence="21">ATCC 34711 / CBS 6284 / DSM 70876 / NBRC 10599 / NRRL Y-10934 / UCD 77-7</strain>
    </source>
</reference>
<dbReference type="CDD" id="cd07968">
    <property type="entry name" value="OBF_DNA_ligase_IV"/>
    <property type="match status" value="1"/>
</dbReference>
<dbReference type="GO" id="GO:0071897">
    <property type="term" value="P:DNA biosynthetic process"/>
    <property type="evidence" value="ECO:0007669"/>
    <property type="project" value="InterPro"/>
</dbReference>
<dbReference type="OrthoDB" id="151490at2759"/>
<dbReference type="InterPro" id="IPR044125">
    <property type="entry name" value="Adenylation_DNA_ligase_IV"/>
</dbReference>
<gene>
    <name evidence="20" type="primary">TBLA0G01040</name>
    <name evidence="20" type="ORF">TBLA_0G01040</name>
</gene>
<dbReference type="InterPro" id="IPR016059">
    <property type="entry name" value="DNA_ligase_ATP-dep_CS"/>
</dbReference>
<dbReference type="AlphaFoldDB" id="I2H6P9"/>
<feature type="domain" description="ATP-dependent DNA ligase family profile" evidence="18">
    <location>
        <begin position="391"/>
        <end position="523"/>
    </location>
</feature>
<dbReference type="SMART" id="SM00292">
    <property type="entry name" value="BRCT"/>
    <property type="match status" value="1"/>
</dbReference>
<dbReference type="GO" id="GO:0006310">
    <property type="term" value="P:DNA recombination"/>
    <property type="evidence" value="ECO:0007669"/>
    <property type="project" value="UniProtKB-KW"/>
</dbReference>
<feature type="domain" description="BRCT" evidence="19">
    <location>
        <begin position="870"/>
        <end position="971"/>
    </location>
</feature>
<dbReference type="GO" id="GO:0006297">
    <property type="term" value="P:nucleotide-excision repair, DNA gap filling"/>
    <property type="evidence" value="ECO:0007669"/>
    <property type="project" value="TreeGrafter"/>
</dbReference>
<evidence type="ECO:0000256" key="5">
    <source>
        <dbReference type="ARBA" id="ARBA00022723"/>
    </source>
</evidence>
<dbReference type="Gene3D" id="1.10.3260.10">
    <property type="entry name" value="DNA ligase, ATP-dependent, N-terminal domain"/>
    <property type="match status" value="1"/>
</dbReference>
<keyword evidence="11 15" id="KW-0233">DNA recombination</keyword>
<dbReference type="InterPro" id="IPR000977">
    <property type="entry name" value="DNA_ligase_ATP-dep"/>
</dbReference>
<dbReference type="Gene3D" id="2.40.50.140">
    <property type="entry name" value="Nucleic acid-binding proteins"/>
    <property type="match status" value="1"/>
</dbReference>
<dbReference type="GO" id="GO:0046872">
    <property type="term" value="F:metal ion binding"/>
    <property type="evidence" value="ECO:0007669"/>
    <property type="project" value="UniProtKB-KW"/>
</dbReference>
<dbReference type="InterPro" id="IPR001357">
    <property type="entry name" value="BRCT_dom"/>
</dbReference>
<keyword evidence="13" id="KW-0539">Nucleus</keyword>
<dbReference type="PANTHER" id="PTHR45997:SF1">
    <property type="entry name" value="DNA LIGASE 4"/>
    <property type="match status" value="1"/>
</dbReference>
<dbReference type="SUPFAM" id="SSF52113">
    <property type="entry name" value="BRCT domain"/>
    <property type="match status" value="2"/>
</dbReference>
<evidence type="ECO:0000256" key="7">
    <source>
        <dbReference type="ARBA" id="ARBA00022741"/>
    </source>
</evidence>
<dbReference type="GO" id="GO:0005524">
    <property type="term" value="F:ATP binding"/>
    <property type="evidence" value="ECO:0007669"/>
    <property type="project" value="UniProtKB-KW"/>
</dbReference>
<evidence type="ECO:0000256" key="2">
    <source>
        <dbReference type="ARBA" id="ARBA00004123"/>
    </source>
</evidence>
<dbReference type="GO" id="GO:0043007">
    <property type="term" value="P:maintenance of rDNA"/>
    <property type="evidence" value="ECO:0007669"/>
    <property type="project" value="EnsemblFungi"/>
</dbReference>
<dbReference type="GO" id="GO:0097680">
    <property type="term" value="P:double-strand break repair via classical nonhomologous end joining"/>
    <property type="evidence" value="ECO:0007669"/>
    <property type="project" value="EnsemblFungi"/>
</dbReference>
<feature type="compositionally biased region" description="Polar residues" evidence="17">
    <location>
        <begin position="1"/>
        <end position="24"/>
    </location>
</feature>
<dbReference type="SUPFAM" id="SSF50249">
    <property type="entry name" value="Nucleic acid-binding proteins"/>
    <property type="match status" value="1"/>
</dbReference>
<keyword evidence="9 15" id="KW-0067">ATP-binding</keyword>
<keyword evidence="4 15" id="KW-0436">Ligase</keyword>
<dbReference type="Pfam" id="PF16589">
    <property type="entry name" value="BRCT_2"/>
    <property type="match status" value="1"/>
</dbReference>